<keyword evidence="1" id="KW-0805">Transcription regulation</keyword>
<name>A0A0R2FNI2_9LACO</name>
<dbReference type="InterPro" id="IPR036390">
    <property type="entry name" value="WH_DNA-bd_sf"/>
</dbReference>
<evidence type="ECO:0000313" key="6">
    <source>
        <dbReference type="Proteomes" id="UP000051442"/>
    </source>
</evidence>
<keyword evidence="6" id="KW-1185">Reference proteome</keyword>
<dbReference type="InterPro" id="IPR002577">
    <property type="entry name" value="HTH_HxlR"/>
</dbReference>
<organism evidence="5 6">
    <name type="scientific">Secundilactobacillus similis DSM 23365 = JCM 2765</name>
    <dbReference type="NCBI Taxonomy" id="1423804"/>
    <lineage>
        <taxon>Bacteria</taxon>
        <taxon>Bacillati</taxon>
        <taxon>Bacillota</taxon>
        <taxon>Bacilli</taxon>
        <taxon>Lactobacillales</taxon>
        <taxon>Lactobacillaceae</taxon>
        <taxon>Secundilactobacillus</taxon>
    </lineage>
</organism>
<proteinExistence type="predicted"/>
<dbReference type="Proteomes" id="UP000051442">
    <property type="component" value="Unassembled WGS sequence"/>
</dbReference>
<dbReference type="PATRIC" id="fig|1423804.4.peg.3400"/>
<dbReference type="InterPro" id="IPR036388">
    <property type="entry name" value="WH-like_DNA-bd_sf"/>
</dbReference>
<evidence type="ECO:0000256" key="2">
    <source>
        <dbReference type="ARBA" id="ARBA00023125"/>
    </source>
</evidence>
<dbReference type="InterPro" id="IPR011991">
    <property type="entry name" value="ArsR-like_HTH"/>
</dbReference>
<dbReference type="PANTHER" id="PTHR33204:SF29">
    <property type="entry name" value="TRANSCRIPTIONAL REGULATOR"/>
    <property type="match status" value="1"/>
</dbReference>
<dbReference type="Gene3D" id="1.10.10.10">
    <property type="entry name" value="Winged helix-like DNA-binding domain superfamily/Winged helix DNA-binding domain"/>
    <property type="match status" value="1"/>
</dbReference>
<dbReference type="SUPFAM" id="SSF46785">
    <property type="entry name" value="Winged helix' DNA-binding domain"/>
    <property type="match status" value="1"/>
</dbReference>
<protein>
    <recommendedName>
        <fullName evidence="4">HTH hxlR-type domain-containing protein</fullName>
    </recommendedName>
</protein>
<gene>
    <name evidence="5" type="ORF">FD14_GL003165</name>
</gene>
<dbReference type="PANTHER" id="PTHR33204">
    <property type="entry name" value="TRANSCRIPTIONAL REGULATOR, MARR FAMILY"/>
    <property type="match status" value="1"/>
</dbReference>
<reference evidence="5 6" key="1">
    <citation type="journal article" date="2015" name="Genome Announc.">
        <title>Expanding the biotechnology potential of lactobacilli through comparative genomics of 213 strains and associated genera.</title>
        <authorList>
            <person name="Sun Z."/>
            <person name="Harris H.M."/>
            <person name="McCann A."/>
            <person name="Guo C."/>
            <person name="Argimon S."/>
            <person name="Zhang W."/>
            <person name="Yang X."/>
            <person name="Jeffery I.B."/>
            <person name="Cooney J.C."/>
            <person name="Kagawa T.F."/>
            <person name="Liu W."/>
            <person name="Song Y."/>
            <person name="Salvetti E."/>
            <person name="Wrobel A."/>
            <person name="Rasinkangas P."/>
            <person name="Parkhill J."/>
            <person name="Rea M.C."/>
            <person name="O'Sullivan O."/>
            <person name="Ritari J."/>
            <person name="Douillard F.P."/>
            <person name="Paul Ross R."/>
            <person name="Yang R."/>
            <person name="Briner A.E."/>
            <person name="Felis G.E."/>
            <person name="de Vos W.M."/>
            <person name="Barrangou R."/>
            <person name="Klaenhammer T.R."/>
            <person name="Caufield P.W."/>
            <person name="Cui Y."/>
            <person name="Zhang H."/>
            <person name="O'Toole P.W."/>
        </authorList>
    </citation>
    <scope>NUCLEOTIDE SEQUENCE [LARGE SCALE GENOMIC DNA]</scope>
    <source>
        <strain evidence="5 6">DSM 23365</strain>
    </source>
</reference>
<comment type="caution">
    <text evidence="5">The sequence shown here is derived from an EMBL/GenBank/DDBJ whole genome shotgun (WGS) entry which is preliminary data.</text>
</comment>
<dbReference type="CDD" id="cd00090">
    <property type="entry name" value="HTH_ARSR"/>
    <property type="match status" value="1"/>
</dbReference>
<dbReference type="EMBL" id="AYZM01000046">
    <property type="protein sequence ID" value="KRN26093.1"/>
    <property type="molecule type" value="Genomic_DNA"/>
</dbReference>
<evidence type="ECO:0000313" key="5">
    <source>
        <dbReference type="EMBL" id="KRN26093.1"/>
    </source>
</evidence>
<evidence type="ECO:0000256" key="3">
    <source>
        <dbReference type="ARBA" id="ARBA00023163"/>
    </source>
</evidence>
<evidence type="ECO:0000256" key="1">
    <source>
        <dbReference type="ARBA" id="ARBA00023015"/>
    </source>
</evidence>
<dbReference type="Pfam" id="PF01638">
    <property type="entry name" value="HxlR"/>
    <property type="match status" value="1"/>
</dbReference>
<feature type="domain" description="HTH hxlR-type" evidence="4">
    <location>
        <begin position="10"/>
        <end position="108"/>
    </location>
</feature>
<dbReference type="AlphaFoldDB" id="A0A0R2FNI2"/>
<dbReference type="GO" id="GO:0003677">
    <property type="term" value="F:DNA binding"/>
    <property type="evidence" value="ECO:0007669"/>
    <property type="project" value="UniProtKB-KW"/>
</dbReference>
<accession>A0A0R2FNI2</accession>
<dbReference type="RefSeq" id="WP_054734818.1">
    <property type="nucleotide sequence ID" value="NZ_AYZM01000046.1"/>
</dbReference>
<keyword evidence="3" id="KW-0804">Transcription</keyword>
<evidence type="ECO:0000259" key="4">
    <source>
        <dbReference type="PROSITE" id="PS51118"/>
    </source>
</evidence>
<dbReference type="OrthoDB" id="9791143at2"/>
<dbReference type="PROSITE" id="PS51118">
    <property type="entry name" value="HTH_HXLR"/>
    <property type="match status" value="1"/>
</dbReference>
<sequence>MAYDDKIYQLGINYTLAIIGGKWKSAIICQLGLQSQRPLELQRHLVGISPKVLTKQLRQLEADGIVSRTTCGTVPPKVVYGLTAAGRSLRETLVTLSIWGEQMATQSTTPITIIHDSSEIF</sequence>
<keyword evidence="2" id="KW-0238">DNA-binding</keyword>